<evidence type="ECO:0000259" key="12">
    <source>
        <dbReference type="PROSITE" id="PS50109"/>
    </source>
</evidence>
<keyword evidence="14" id="KW-0547">Nucleotide-binding</keyword>
<dbReference type="InterPro" id="IPR004358">
    <property type="entry name" value="Sig_transdc_His_kin-like_C"/>
</dbReference>
<dbReference type="PANTHER" id="PTHR45436:SF5">
    <property type="entry name" value="SENSOR HISTIDINE KINASE TRCS"/>
    <property type="match status" value="1"/>
</dbReference>
<dbReference type="Gene3D" id="6.10.340.10">
    <property type="match status" value="1"/>
</dbReference>
<evidence type="ECO:0000256" key="10">
    <source>
        <dbReference type="ARBA" id="ARBA00023136"/>
    </source>
</evidence>
<evidence type="ECO:0000256" key="5">
    <source>
        <dbReference type="ARBA" id="ARBA00022679"/>
    </source>
</evidence>
<evidence type="ECO:0000259" key="13">
    <source>
        <dbReference type="PROSITE" id="PS50885"/>
    </source>
</evidence>
<proteinExistence type="predicted"/>
<keyword evidence="14" id="KW-0067">ATP-binding</keyword>
<dbReference type="PANTHER" id="PTHR45436">
    <property type="entry name" value="SENSOR HISTIDINE KINASE YKOH"/>
    <property type="match status" value="1"/>
</dbReference>
<gene>
    <name evidence="14" type="ORF">GCM10010170_009700</name>
</gene>
<dbReference type="SUPFAM" id="SSF47384">
    <property type="entry name" value="Homodimeric domain of signal transducing histidine kinase"/>
    <property type="match status" value="1"/>
</dbReference>
<dbReference type="PRINTS" id="PR00344">
    <property type="entry name" value="BCTRLSENSOR"/>
</dbReference>
<dbReference type="SMART" id="SM00388">
    <property type="entry name" value="HisKA"/>
    <property type="match status" value="1"/>
</dbReference>
<dbReference type="InterPro" id="IPR050428">
    <property type="entry name" value="TCS_sensor_his_kinase"/>
</dbReference>
<keyword evidence="10 11" id="KW-0472">Membrane</keyword>
<evidence type="ECO:0000256" key="11">
    <source>
        <dbReference type="SAM" id="Phobius"/>
    </source>
</evidence>
<dbReference type="RefSeq" id="WP_344610992.1">
    <property type="nucleotide sequence ID" value="NZ_BAAARV010000006.1"/>
</dbReference>
<evidence type="ECO:0000313" key="14">
    <source>
        <dbReference type="EMBL" id="GAA2331283.1"/>
    </source>
</evidence>
<organism evidence="14 15">
    <name type="scientific">Dactylosporangium salmoneum</name>
    <dbReference type="NCBI Taxonomy" id="53361"/>
    <lineage>
        <taxon>Bacteria</taxon>
        <taxon>Bacillati</taxon>
        <taxon>Actinomycetota</taxon>
        <taxon>Actinomycetes</taxon>
        <taxon>Micromonosporales</taxon>
        <taxon>Micromonosporaceae</taxon>
        <taxon>Dactylosporangium</taxon>
    </lineage>
</organism>
<keyword evidence="5" id="KW-0808">Transferase</keyword>
<feature type="transmembrane region" description="Helical" evidence="11">
    <location>
        <begin position="12"/>
        <end position="35"/>
    </location>
</feature>
<comment type="caution">
    <text evidence="14">The sequence shown here is derived from an EMBL/GenBank/DDBJ whole genome shotgun (WGS) entry which is preliminary data.</text>
</comment>
<keyword evidence="6 11" id="KW-0812">Transmembrane</keyword>
<evidence type="ECO:0000256" key="6">
    <source>
        <dbReference type="ARBA" id="ARBA00022692"/>
    </source>
</evidence>
<comment type="catalytic activity">
    <reaction evidence="1">
        <text>ATP + protein L-histidine = ADP + protein N-phospho-L-histidine.</text>
        <dbReference type="EC" id="2.7.13.3"/>
    </reaction>
</comment>
<evidence type="ECO:0000256" key="8">
    <source>
        <dbReference type="ARBA" id="ARBA00022989"/>
    </source>
</evidence>
<evidence type="ECO:0000256" key="2">
    <source>
        <dbReference type="ARBA" id="ARBA00004236"/>
    </source>
</evidence>
<dbReference type="InterPro" id="IPR003661">
    <property type="entry name" value="HisK_dim/P_dom"/>
</dbReference>
<dbReference type="Gene3D" id="1.10.287.130">
    <property type="match status" value="1"/>
</dbReference>
<dbReference type="InterPro" id="IPR003660">
    <property type="entry name" value="HAMP_dom"/>
</dbReference>
<dbReference type="CDD" id="cd00075">
    <property type="entry name" value="HATPase"/>
    <property type="match status" value="1"/>
</dbReference>
<evidence type="ECO:0000256" key="3">
    <source>
        <dbReference type="ARBA" id="ARBA00012438"/>
    </source>
</evidence>
<dbReference type="InterPro" id="IPR005467">
    <property type="entry name" value="His_kinase_dom"/>
</dbReference>
<dbReference type="InterPro" id="IPR036890">
    <property type="entry name" value="HATPase_C_sf"/>
</dbReference>
<keyword evidence="8 11" id="KW-1133">Transmembrane helix</keyword>
<comment type="subcellular location">
    <subcellularLocation>
        <location evidence="2">Cell membrane</location>
    </subcellularLocation>
</comment>
<keyword evidence="9" id="KW-0902">Two-component regulatory system</keyword>
<feature type="domain" description="Histidine kinase" evidence="12">
    <location>
        <begin position="144"/>
        <end position="351"/>
    </location>
</feature>
<sequence length="355" mass="37718">MARRTTLRRRLTLLYAGPFLVSGAALLMVPLLGVSRTRPAEGQGGPPLPGQGTEVGNHLLGVTAIAFAAMVLISIVLGWVIAGRFLRPLRIMIDTARDISATNLHRRLGLTGRRDEFAELAGTLDDLFGRLEASFVAQRRFVANASHELRTPLTAQRTLLQVALADPAASAETLREAGREVLALGETQARLIDALLTLATGEQGIERPAPFDLASVTRRVVGARSEERVPFVLSLAPASVTGDEQLAEILVTNLVDNAIKHNVDGGRVDVTTEGSTLTIANTGPPVPHEELDRLFQPFQRLGTQRVRTGADGYGLGLAIVRAIAQAHGAEVRASPLAGGGLSVTVTFPDRRTAGP</sequence>
<accession>A0ABN3FIT2</accession>
<dbReference type="CDD" id="cd06225">
    <property type="entry name" value="HAMP"/>
    <property type="match status" value="1"/>
</dbReference>
<dbReference type="PROSITE" id="PS50885">
    <property type="entry name" value="HAMP"/>
    <property type="match status" value="1"/>
</dbReference>
<dbReference type="Gene3D" id="3.30.565.10">
    <property type="entry name" value="Histidine kinase-like ATPase, C-terminal domain"/>
    <property type="match status" value="1"/>
</dbReference>
<evidence type="ECO:0000256" key="4">
    <source>
        <dbReference type="ARBA" id="ARBA00022553"/>
    </source>
</evidence>
<keyword evidence="4" id="KW-0597">Phosphoprotein</keyword>
<dbReference type="Pfam" id="PF00672">
    <property type="entry name" value="HAMP"/>
    <property type="match status" value="1"/>
</dbReference>
<dbReference type="SMART" id="SM00387">
    <property type="entry name" value="HATPase_c"/>
    <property type="match status" value="1"/>
</dbReference>
<dbReference type="EC" id="2.7.13.3" evidence="3"/>
<dbReference type="Pfam" id="PF02518">
    <property type="entry name" value="HATPase_c"/>
    <property type="match status" value="1"/>
</dbReference>
<dbReference type="PROSITE" id="PS50109">
    <property type="entry name" value="HIS_KIN"/>
    <property type="match status" value="1"/>
</dbReference>
<protein>
    <recommendedName>
        <fullName evidence="3">histidine kinase</fullName>
        <ecNumber evidence="3">2.7.13.3</ecNumber>
    </recommendedName>
</protein>
<evidence type="ECO:0000313" key="15">
    <source>
        <dbReference type="Proteomes" id="UP001501444"/>
    </source>
</evidence>
<dbReference type="SUPFAM" id="SSF158472">
    <property type="entry name" value="HAMP domain-like"/>
    <property type="match status" value="1"/>
</dbReference>
<feature type="transmembrane region" description="Helical" evidence="11">
    <location>
        <begin position="55"/>
        <end position="82"/>
    </location>
</feature>
<evidence type="ECO:0000256" key="7">
    <source>
        <dbReference type="ARBA" id="ARBA00022777"/>
    </source>
</evidence>
<dbReference type="SMART" id="SM00304">
    <property type="entry name" value="HAMP"/>
    <property type="match status" value="1"/>
</dbReference>
<feature type="domain" description="HAMP" evidence="13">
    <location>
        <begin position="83"/>
        <end position="136"/>
    </location>
</feature>
<dbReference type="CDD" id="cd00082">
    <property type="entry name" value="HisKA"/>
    <property type="match status" value="1"/>
</dbReference>
<dbReference type="GO" id="GO:0005524">
    <property type="term" value="F:ATP binding"/>
    <property type="evidence" value="ECO:0007669"/>
    <property type="project" value="UniProtKB-KW"/>
</dbReference>
<evidence type="ECO:0000256" key="1">
    <source>
        <dbReference type="ARBA" id="ARBA00000085"/>
    </source>
</evidence>
<dbReference type="InterPro" id="IPR003594">
    <property type="entry name" value="HATPase_dom"/>
</dbReference>
<dbReference type="SUPFAM" id="SSF55874">
    <property type="entry name" value="ATPase domain of HSP90 chaperone/DNA topoisomerase II/histidine kinase"/>
    <property type="match status" value="1"/>
</dbReference>
<keyword evidence="7" id="KW-0418">Kinase</keyword>
<dbReference type="Pfam" id="PF00512">
    <property type="entry name" value="HisKA"/>
    <property type="match status" value="1"/>
</dbReference>
<dbReference type="EMBL" id="BAAARV010000006">
    <property type="protein sequence ID" value="GAA2331283.1"/>
    <property type="molecule type" value="Genomic_DNA"/>
</dbReference>
<reference evidence="14 15" key="1">
    <citation type="journal article" date="2019" name="Int. J. Syst. Evol. Microbiol.">
        <title>The Global Catalogue of Microorganisms (GCM) 10K type strain sequencing project: providing services to taxonomists for standard genome sequencing and annotation.</title>
        <authorList>
            <consortium name="The Broad Institute Genomics Platform"/>
            <consortium name="The Broad Institute Genome Sequencing Center for Infectious Disease"/>
            <person name="Wu L."/>
            <person name="Ma J."/>
        </authorList>
    </citation>
    <scope>NUCLEOTIDE SEQUENCE [LARGE SCALE GENOMIC DNA]</scope>
    <source>
        <strain evidence="14 15">JCM 3272</strain>
    </source>
</reference>
<keyword evidence="15" id="KW-1185">Reference proteome</keyword>
<dbReference type="InterPro" id="IPR036097">
    <property type="entry name" value="HisK_dim/P_sf"/>
</dbReference>
<evidence type="ECO:0000256" key="9">
    <source>
        <dbReference type="ARBA" id="ARBA00023012"/>
    </source>
</evidence>
<dbReference type="Proteomes" id="UP001501444">
    <property type="component" value="Unassembled WGS sequence"/>
</dbReference>
<name>A0ABN3FIT2_9ACTN</name>